<evidence type="ECO:0000313" key="9">
    <source>
        <dbReference type="Proteomes" id="UP000663836"/>
    </source>
</evidence>
<dbReference type="InterPro" id="IPR041373">
    <property type="entry name" value="RT_RNaseH"/>
</dbReference>
<evidence type="ECO:0000256" key="1">
    <source>
        <dbReference type="ARBA" id="ARBA00022679"/>
    </source>
</evidence>
<feature type="non-terminal residue" evidence="8">
    <location>
        <position position="146"/>
    </location>
</feature>
<protein>
    <recommendedName>
        <fullName evidence="7">Reverse transcriptase RNase H-like domain-containing protein</fullName>
    </recommendedName>
</protein>
<dbReference type="GO" id="GO:0016787">
    <property type="term" value="F:hydrolase activity"/>
    <property type="evidence" value="ECO:0007669"/>
    <property type="project" value="UniProtKB-KW"/>
</dbReference>
<keyword evidence="1" id="KW-0808">Transferase</keyword>
<dbReference type="InterPro" id="IPR043502">
    <property type="entry name" value="DNA/RNA_pol_sf"/>
</dbReference>
<dbReference type="Pfam" id="PF17917">
    <property type="entry name" value="RT_RNaseH"/>
    <property type="match status" value="1"/>
</dbReference>
<organism evidence="8 9">
    <name type="scientific">Rotaria sordida</name>
    <dbReference type="NCBI Taxonomy" id="392033"/>
    <lineage>
        <taxon>Eukaryota</taxon>
        <taxon>Metazoa</taxon>
        <taxon>Spiralia</taxon>
        <taxon>Gnathifera</taxon>
        <taxon>Rotifera</taxon>
        <taxon>Eurotatoria</taxon>
        <taxon>Bdelloidea</taxon>
        <taxon>Philodinida</taxon>
        <taxon>Philodinidae</taxon>
        <taxon>Rotaria</taxon>
    </lineage>
</organism>
<dbReference type="GO" id="GO:0004519">
    <property type="term" value="F:endonuclease activity"/>
    <property type="evidence" value="ECO:0007669"/>
    <property type="project" value="UniProtKB-KW"/>
</dbReference>
<name>A0A820ND36_9BILA</name>
<dbReference type="EMBL" id="CAJOBD010062416">
    <property type="protein sequence ID" value="CAF4387321.1"/>
    <property type="molecule type" value="Genomic_DNA"/>
</dbReference>
<dbReference type="PANTHER" id="PTHR37984:SF5">
    <property type="entry name" value="PROTEIN NYNRIN-LIKE"/>
    <property type="match status" value="1"/>
</dbReference>
<evidence type="ECO:0000256" key="6">
    <source>
        <dbReference type="ARBA" id="ARBA00022918"/>
    </source>
</evidence>
<keyword evidence="2" id="KW-0548">Nucleotidyltransferase</keyword>
<comment type="caution">
    <text evidence="8">The sequence shown here is derived from an EMBL/GenBank/DDBJ whole genome shotgun (WGS) entry which is preliminary data.</text>
</comment>
<feature type="non-terminal residue" evidence="8">
    <location>
        <position position="1"/>
    </location>
</feature>
<dbReference type="FunFam" id="3.10.20.370:FF:000001">
    <property type="entry name" value="Retrovirus-related Pol polyprotein from transposon 17.6-like protein"/>
    <property type="match status" value="1"/>
</dbReference>
<keyword evidence="3" id="KW-0540">Nuclease</keyword>
<gene>
    <name evidence="8" type="ORF">JBS370_LOCUS43045</name>
</gene>
<reference evidence="8" key="1">
    <citation type="submission" date="2021-02" db="EMBL/GenBank/DDBJ databases">
        <authorList>
            <person name="Nowell W R."/>
        </authorList>
    </citation>
    <scope>NUCLEOTIDE SEQUENCE</scope>
</reference>
<sequence length="146" mass="16607">TQECQKAFNNLLQEISNTTTLVHFDAQLPLILATDASHYGIGAVIMHRYPDGSERPIAHASKTLTAAERNYSQIEKEALSIIYGVKKFHQYLAGRSFELNTDHQPLLAIFNPTKGIPVTTANRLQRWAIYLMGYNYTIRYKPTRSH</sequence>
<feature type="domain" description="Reverse transcriptase RNase H-like" evidence="7">
    <location>
        <begin position="25"/>
        <end position="134"/>
    </location>
</feature>
<keyword evidence="5" id="KW-0378">Hydrolase</keyword>
<keyword evidence="4" id="KW-0255">Endonuclease</keyword>
<evidence type="ECO:0000256" key="4">
    <source>
        <dbReference type="ARBA" id="ARBA00022759"/>
    </source>
</evidence>
<evidence type="ECO:0000313" key="8">
    <source>
        <dbReference type="EMBL" id="CAF4387321.1"/>
    </source>
</evidence>
<dbReference type="InterPro" id="IPR050951">
    <property type="entry name" value="Retrovirus_Pol_polyprotein"/>
</dbReference>
<proteinExistence type="predicted"/>
<dbReference type="GO" id="GO:0003964">
    <property type="term" value="F:RNA-directed DNA polymerase activity"/>
    <property type="evidence" value="ECO:0007669"/>
    <property type="project" value="UniProtKB-KW"/>
</dbReference>
<evidence type="ECO:0000256" key="5">
    <source>
        <dbReference type="ARBA" id="ARBA00022801"/>
    </source>
</evidence>
<keyword evidence="6" id="KW-0695">RNA-directed DNA polymerase</keyword>
<evidence type="ECO:0000259" key="7">
    <source>
        <dbReference type="Pfam" id="PF17917"/>
    </source>
</evidence>
<dbReference type="SUPFAM" id="SSF56672">
    <property type="entry name" value="DNA/RNA polymerases"/>
    <property type="match status" value="1"/>
</dbReference>
<evidence type="ECO:0000256" key="3">
    <source>
        <dbReference type="ARBA" id="ARBA00022722"/>
    </source>
</evidence>
<dbReference type="AlphaFoldDB" id="A0A820ND36"/>
<dbReference type="Proteomes" id="UP000663836">
    <property type="component" value="Unassembled WGS sequence"/>
</dbReference>
<accession>A0A820ND36</accession>
<dbReference type="PANTHER" id="PTHR37984">
    <property type="entry name" value="PROTEIN CBG26694"/>
    <property type="match status" value="1"/>
</dbReference>
<evidence type="ECO:0000256" key="2">
    <source>
        <dbReference type="ARBA" id="ARBA00022695"/>
    </source>
</evidence>
<dbReference type="Gene3D" id="3.10.20.370">
    <property type="match status" value="1"/>
</dbReference>
<dbReference type="CDD" id="cd09274">
    <property type="entry name" value="RNase_HI_RT_Ty3"/>
    <property type="match status" value="1"/>
</dbReference>